<accession>A0A0K0G3D2</accession>
<feature type="chain" id="PRO_5005330444" evidence="1">
    <location>
        <begin position="18"/>
        <end position="265"/>
    </location>
</feature>
<dbReference type="WBParaSite" id="SVE_1923300.1">
    <property type="protein sequence ID" value="SVE_1923300.1"/>
    <property type="gene ID" value="SVE_1923300"/>
</dbReference>
<reference evidence="2" key="1">
    <citation type="submission" date="2014-07" db="EMBL/GenBank/DDBJ databases">
        <authorList>
            <person name="Martin A.A"/>
            <person name="De Silva N."/>
        </authorList>
    </citation>
    <scope>NUCLEOTIDE SEQUENCE</scope>
</reference>
<keyword evidence="2" id="KW-1185">Reference proteome</keyword>
<protein>
    <submittedName>
        <fullName evidence="3">Secreted protein</fullName>
    </submittedName>
</protein>
<dbReference type="STRING" id="75913.A0A0K0G3D2"/>
<organism evidence="2 3">
    <name type="scientific">Strongyloides venezuelensis</name>
    <name type="common">Threadworm</name>
    <dbReference type="NCBI Taxonomy" id="75913"/>
    <lineage>
        <taxon>Eukaryota</taxon>
        <taxon>Metazoa</taxon>
        <taxon>Ecdysozoa</taxon>
        <taxon>Nematoda</taxon>
        <taxon>Chromadorea</taxon>
        <taxon>Rhabditida</taxon>
        <taxon>Tylenchina</taxon>
        <taxon>Panagrolaimomorpha</taxon>
        <taxon>Strongyloidoidea</taxon>
        <taxon>Strongyloididae</taxon>
        <taxon>Strongyloides</taxon>
    </lineage>
</organism>
<evidence type="ECO:0000313" key="3">
    <source>
        <dbReference type="WBParaSite" id="SVE_1923300.1"/>
    </source>
</evidence>
<feature type="signal peptide" evidence="1">
    <location>
        <begin position="1"/>
        <end position="17"/>
    </location>
</feature>
<dbReference type="AlphaFoldDB" id="A0A0K0G3D2"/>
<dbReference type="PANTHER" id="PTHR34311:SF4">
    <property type="entry name" value="NEMATODE SPECIFIC PEPTIDE FAMILY"/>
    <property type="match status" value="1"/>
</dbReference>
<keyword evidence="1" id="KW-0732">Signal</keyword>
<dbReference type="PANTHER" id="PTHR34311">
    <property type="entry name" value="PROTEIN CBG21698-RELATED"/>
    <property type="match status" value="1"/>
</dbReference>
<reference evidence="3" key="2">
    <citation type="submission" date="2015-08" db="UniProtKB">
        <authorList>
            <consortium name="WormBaseParasite"/>
        </authorList>
    </citation>
    <scope>IDENTIFICATION</scope>
</reference>
<proteinExistence type="predicted"/>
<sequence>MLKLVTVFVIAVALANGQTQVDNYCNQIQFNNCKHQFANTLGLSPDLIFKNASDFRIQVATLFYMGKNSVNNWVNLCNSFTSFYQCLGQFNYVECLSPVGLIVQGASPNDAFDFDGTFRQYQFECSVGFVPYDDNYNCLASTWANGASQLIALSTSYRKNVNHDPNNACTYAKNLQDGYAQIFGSLNCKTNKKWATWWGCSIANEYASAQFRHCNHVNKCPFDQIITSNSMVKFDENGKLMVKIPKTWEKNEVTGEYYQEEEKWL</sequence>
<name>A0A0K0G3D2_STRVS</name>
<evidence type="ECO:0000313" key="2">
    <source>
        <dbReference type="Proteomes" id="UP000035680"/>
    </source>
</evidence>
<dbReference type="Proteomes" id="UP000035680">
    <property type="component" value="Unassembled WGS sequence"/>
</dbReference>
<evidence type="ECO:0000256" key="1">
    <source>
        <dbReference type="SAM" id="SignalP"/>
    </source>
</evidence>